<dbReference type="Proteomes" id="UP000800097">
    <property type="component" value="Unassembled WGS sequence"/>
</dbReference>
<dbReference type="GO" id="GO:0007059">
    <property type="term" value="P:chromosome segregation"/>
    <property type="evidence" value="ECO:0007669"/>
    <property type="project" value="TreeGrafter"/>
</dbReference>
<dbReference type="PANTHER" id="PTHR15459:SF3">
    <property type="entry name" value="POLYAMINE-MODULATED FACTOR 1"/>
    <property type="match status" value="1"/>
</dbReference>
<keyword evidence="9" id="KW-0137">Centromere</keyword>
<evidence type="ECO:0000256" key="5">
    <source>
        <dbReference type="ARBA" id="ARBA00022776"/>
    </source>
</evidence>
<evidence type="ECO:0000256" key="2">
    <source>
        <dbReference type="ARBA" id="ARBA00004629"/>
    </source>
</evidence>
<dbReference type="RefSeq" id="XP_033652546.1">
    <property type="nucleotide sequence ID" value="XM_033803147.1"/>
</dbReference>
<evidence type="ECO:0000256" key="7">
    <source>
        <dbReference type="ARBA" id="ARBA00023242"/>
    </source>
</evidence>
<evidence type="ECO:0000313" key="12">
    <source>
        <dbReference type="Proteomes" id="UP000800097"/>
    </source>
</evidence>
<proteinExistence type="predicted"/>
<evidence type="ECO:0000313" key="11">
    <source>
        <dbReference type="EMBL" id="KAF2275007.1"/>
    </source>
</evidence>
<dbReference type="PANTHER" id="PTHR15459">
    <property type="entry name" value="POLYAMINE-MODULATED FACTOR 1"/>
    <property type="match status" value="1"/>
</dbReference>
<dbReference type="AlphaFoldDB" id="A0A6A6JFA8"/>
<keyword evidence="4" id="KW-0132">Cell division</keyword>
<dbReference type="OrthoDB" id="18453at2759"/>
<keyword evidence="6" id="KW-0995">Kinetochore</keyword>
<sequence length="221" mass="24135">MPSATNPELRSPSPTPAPPIAETPGPRAAGLLKVFDGAVKSTLDKCSPNNFASCFPTIAEYNPDALESIRTQIIDQLDRAWRANFEEILKKRDVVKSLNGLDQCIEDAKRRKKKAEEDANGGPIEVPRAPHTLSPSEIHLAHLMPFLEQQSAAMKTQLDATQKANAELVSTVTSQRAEIETLVRGLESVIHDLETSAQIMGQDDVQGLGAEIRDLETEMSK</sequence>
<keyword evidence="3" id="KW-0158">Chromosome</keyword>
<feature type="region of interest" description="Disordered" evidence="10">
    <location>
        <begin position="112"/>
        <end position="131"/>
    </location>
</feature>
<dbReference type="EMBL" id="ML986499">
    <property type="protein sequence ID" value="KAF2275007.1"/>
    <property type="molecule type" value="Genomic_DNA"/>
</dbReference>
<accession>A0A6A6JFA8</accession>
<evidence type="ECO:0000256" key="4">
    <source>
        <dbReference type="ARBA" id="ARBA00022618"/>
    </source>
</evidence>
<comment type="subcellular location">
    <subcellularLocation>
        <location evidence="2">Chromosome</location>
        <location evidence="2">Centromere</location>
        <location evidence="2">Kinetochore</location>
    </subcellularLocation>
    <subcellularLocation>
        <location evidence="1">Nucleus</location>
    </subcellularLocation>
</comment>
<evidence type="ECO:0000256" key="9">
    <source>
        <dbReference type="ARBA" id="ARBA00023328"/>
    </source>
</evidence>
<dbReference type="Pfam" id="PF03980">
    <property type="entry name" value="Nnf1"/>
    <property type="match status" value="1"/>
</dbReference>
<name>A0A6A6JFA8_WESOR</name>
<evidence type="ECO:0000256" key="8">
    <source>
        <dbReference type="ARBA" id="ARBA00023306"/>
    </source>
</evidence>
<evidence type="ECO:0000256" key="10">
    <source>
        <dbReference type="SAM" id="MobiDB-lite"/>
    </source>
</evidence>
<organism evidence="11 12">
    <name type="scientific">Westerdykella ornata</name>
    <dbReference type="NCBI Taxonomy" id="318751"/>
    <lineage>
        <taxon>Eukaryota</taxon>
        <taxon>Fungi</taxon>
        <taxon>Dikarya</taxon>
        <taxon>Ascomycota</taxon>
        <taxon>Pezizomycotina</taxon>
        <taxon>Dothideomycetes</taxon>
        <taxon>Pleosporomycetidae</taxon>
        <taxon>Pleosporales</taxon>
        <taxon>Sporormiaceae</taxon>
        <taxon>Westerdykella</taxon>
    </lineage>
</organism>
<gene>
    <name evidence="11" type="ORF">EI97DRAFT_84748</name>
</gene>
<dbReference type="GO" id="GO:0051301">
    <property type="term" value="P:cell division"/>
    <property type="evidence" value="ECO:0007669"/>
    <property type="project" value="UniProtKB-KW"/>
</dbReference>
<feature type="region of interest" description="Disordered" evidence="10">
    <location>
        <begin position="1"/>
        <end position="27"/>
    </location>
</feature>
<dbReference type="GO" id="GO:0005634">
    <property type="term" value="C:nucleus"/>
    <property type="evidence" value="ECO:0007669"/>
    <property type="project" value="UniProtKB-SubCell"/>
</dbReference>
<dbReference type="GeneID" id="54556322"/>
<dbReference type="GO" id="GO:0000444">
    <property type="term" value="C:MIS12/MIND type complex"/>
    <property type="evidence" value="ECO:0007669"/>
    <property type="project" value="InterPro"/>
</dbReference>
<keyword evidence="8" id="KW-0131">Cell cycle</keyword>
<protein>
    <submittedName>
        <fullName evidence="11">Nnf1-domain-containing protein</fullName>
    </submittedName>
</protein>
<evidence type="ECO:0000256" key="6">
    <source>
        <dbReference type="ARBA" id="ARBA00022838"/>
    </source>
</evidence>
<keyword evidence="5" id="KW-0498">Mitosis</keyword>
<reference evidence="11" key="1">
    <citation type="journal article" date="2020" name="Stud. Mycol.">
        <title>101 Dothideomycetes genomes: a test case for predicting lifestyles and emergence of pathogens.</title>
        <authorList>
            <person name="Haridas S."/>
            <person name="Albert R."/>
            <person name="Binder M."/>
            <person name="Bloem J."/>
            <person name="Labutti K."/>
            <person name="Salamov A."/>
            <person name="Andreopoulos B."/>
            <person name="Baker S."/>
            <person name="Barry K."/>
            <person name="Bills G."/>
            <person name="Bluhm B."/>
            <person name="Cannon C."/>
            <person name="Castanera R."/>
            <person name="Culley D."/>
            <person name="Daum C."/>
            <person name="Ezra D."/>
            <person name="Gonzalez J."/>
            <person name="Henrissat B."/>
            <person name="Kuo A."/>
            <person name="Liang C."/>
            <person name="Lipzen A."/>
            <person name="Lutzoni F."/>
            <person name="Magnuson J."/>
            <person name="Mondo S."/>
            <person name="Nolan M."/>
            <person name="Ohm R."/>
            <person name="Pangilinan J."/>
            <person name="Park H.-J."/>
            <person name="Ramirez L."/>
            <person name="Alfaro M."/>
            <person name="Sun H."/>
            <person name="Tritt A."/>
            <person name="Yoshinaga Y."/>
            <person name="Zwiers L.-H."/>
            <person name="Turgeon B."/>
            <person name="Goodwin S."/>
            <person name="Spatafora J."/>
            <person name="Crous P."/>
            <person name="Grigoriev I."/>
        </authorList>
    </citation>
    <scope>NUCLEOTIDE SEQUENCE</scope>
    <source>
        <strain evidence="11">CBS 379.55</strain>
    </source>
</reference>
<dbReference type="InterPro" id="IPR007128">
    <property type="entry name" value="PMF1/Nnf1"/>
</dbReference>
<evidence type="ECO:0000256" key="1">
    <source>
        <dbReference type="ARBA" id="ARBA00004123"/>
    </source>
</evidence>
<evidence type="ECO:0000256" key="3">
    <source>
        <dbReference type="ARBA" id="ARBA00022454"/>
    </source>
</evidence>
<keyword evidence="12" id="KW-1185">Reference proteome</keyword>
<keyword evidence="7" id="KW-0539">Nucleus</keyword>